<dbReference type="GO" id="GO:0016616">
    <property type="term" value="F:oxidoreductase activity, acting on the CH-OH group of donors, NAD or NADP as acceptor"/>
    <property type="evidence" value="ECO:0007669"/>
    <property type="project" value="UniProtKB-ARBA"/>
</dbReference>
<feature type="active site" description="Proton donor" evidence="4">
    <location>
        <position position="56"/>
    </location>
</feature>
<dbReference type="OrthoDB" id="416253at2759"/>
<protein>
    <recommendedName>
        <fullName evidence="8">NADP-dependent oxidoreductase domain-containing protein</fullName>
    </recommendedName>
</protein>
<dbReference type="InterPro" id="IPR023210">
    <property type="entry name" value="NADP_OxRdtase_dom"/>
</dbReference>
<evidence type="ECO:0000313" key="9">
    <source>
        <dbReference type="EMBL" id="CAH0047336.1"/>
    </source>
</evidence>
<dbReference type="AlphaFoldDB" id="A0A9N9Z1H6"/>
<dbReference type="CDD" id="cd19071">
    <property type="entry name" value="AKR_AKR1-5-like"/>
    <property type="match status" value="1"/>
</dbReference>
<dbReference type="InterPro" id="IPR020471">
    <property type="entry name" value="AKR"/>
</dbReference>
<dbReference type="Proteomes" id="UP000775872">
    <property type="component" value="Unassembled WGS sequence"/>
</dbReference>
<comment type="similarity">
    <text evidence="1">Belongs to the aldo/keto reductase family.</text>
</comment>
<feature type="domain" description="NADP-dependent oxidoreductase" evidence="8">
    <location>
        <begin position="22"/>
        <end position="315"/>
    </location>
</feature>
<dbReference type="PANTHER" id="PTHR43827:SF3">
    <property type="entry name" value="NADP-DEPENDENT OXIDOREDUCTASE DOMAIN-CONTAINING PROTEIN"/>
    <property type="match status" value="1"/>
</dbReference>
<keyword evidence="10" id="KW-1185">Reference proteome</keyword>
<dbReference type="Pfam" id="PF00248">
    <property type="entry name" value="Aldo_ket_red"/>
    <property type="match status" value="1"/>
</dbReference>
<organism evidence="9 10">
    <name type="scientific">Clonostachys solani</name>
    <dbReference type="NCBI Taxonomy" id="160281"/>
    <lineage>
        <taxon>Eukaryota</taxon>
        <taxon>Fungi</taxon>
        <taxon>Dikarya</taxon>
        <taxon>Ascomycota</taxon>
        <taxon>Pezizomycotina</taxon>
        <taxon>Sordariomycetes</taxon>
        <taxon>Hypocreomycetidae</taxon>
        <taxon>Hypocreales</taxon>
        <taxon>Bionectriaceae</taxon>
        <taxon>Clonostachys</taxon>
    </lineage>
</organism>
<feature type="site" description="Lowers pKa of active site Tyr" evidence="6">
    <location>
        <position position="81"/>
    </location>
</feature>
<comment type="caution">
    <text evidence="9">The sequence shown here is derived from an EMBL/GenBank/DDBJ whole genome shotgun (WGS) entry which is preliminary data.</text>
</comment>
<name>A0A9N9Z1H6_9HYPO</name>
<feature type="binding site" evidence="5">
    <location>
        <position position="114"/>
    </location>
    <ligand>
        <name>substrate</name>
    </ligand>
</feature>
<evidence type="ECO:0000256" key="1">
    <source>
        <dbReference type="ARBA" id="ARBA00007905"/>
    </source>
</evidence>
<feature type="region of interest" description="Disordered" evidence="7">
    <location>
        <begin position="128"/>
        <end position="152"/>
    </location>
</feature>
<keyword evidence="2" id="KW-0521">NADP</keyword>
<dbReference type="PANTHER" id="PTHR43827">
    <property type="entry name" value="2,5-DIKETO-D-GLUCONIC ACID REDUCTASE"/>
    <property type="match status" value="1"/>
</dbReference>
<evidence type="ECO:0000256" key="5">
    <source>
        <dbReference type="PIRSR" id="PIRSR000097-2"/>
    </source>
</evidence>
<evidence type="ECO:0000256" key="4">
    <source>
        <dbReference type="PIRSR" id="PIRSR000097-1"/>
    </source>
</evidence>
<accession>A0A9N9Z1H6</accession>
<dbReference type="PRINTS" id="PR00069">
    <property type="entry name" value="ALDKETRDTASE"/>
</dbReference>
<dbReference type="PROSITE" id="PS00062">
    <property type="entry name" value="ALDOKETO_REDUCTASE_2"/>
    <property type="match status" value="1"/>
</dbReference>
<evidence type="ECO:0000313" key="10">
    <source>
        <dbReference type="Proteomes" id="UP000775872"/>
    </source>
</evidence>
<evidence type="ECO:0000256" key="2">
    <source>
        <dbReference type="ARBA" id="ARBA00022857"/>
    </source>
</evidence>
<gene>
    <name evidence="9" type="ORF">CSOL1703_00017226</name>
</gene>
<evidence type="ECO:0000256" key="7">
    <source>
        <dbReference type="SAM" id="MobiDB-lite"/>
    </source>
</evidence>
<evidence type="ECO:0000256" key="3">
    <source>
        <dbReference type="ARBA" id="ARBA00023002"/>
    </source>
</evidence>
<reference evidence="9" key="1">
    <citation type="submission" date="2021-10" db="EMBL/GenBank/DDBJ databases">
        <authorList>
            <person name="Piombo E."/>
        </authorList>
    </citation>
    <scope>NUCLEOTIDE SEQUENCE</scope>
</reference>
<dbReference type="InterPro" id="IPR018170">
    <property type="entry name" value="Aldo/ket_reductase_CS"/>
</dbReference>
<evidence type="ECO:0000259" key="8">
    <source>
        <dbReference type="Pfam" id="PF00248"/>
    </source>
</evidence>
<dbReference type="Gene3D" id="3.20.20.100">
    <property type="entry name" value="NADP-dependent oxidoreductase domain"/>
    <property type="match status" value="1"/>
</dbReference>
<dbReference type="InterPro" id="IPR036812">
    <property type="entry name" value="NAD(P)_OxRdtase_dom_sf"/>
</dbReference>
<sequence>MSLPTHFPLKVEGGKFVQIPSVGYGTWAAGEKGWCKDATLAALKAGYRHLDCAWMYGVDEEVGAAIRESGIPRSELFITSKFWPNFAAPENVEICLNHSLKLMGLDYVDLFLAHWPVAFEPISREALENATTGPEATSTQRGIKTHPGTDDPVMDWAHISENLTSQAGKEGSYVPTWQAMKKIVKSGKARAIGVSNFSIADIKPLLPHSQDIPISCNQIEVHPWLPNNELIAFMRENNILASCYCPFAGQKADGKTLITDPIVQKAARDSGMDVGQCLQSWAVQRGTVPLGKSANEARIKSNLAVAKLSVASKKALDDLEVPNGQGRTVGLDKKWGDVKLFSN</sequence>
<dbReference type="EMBL" id="CABFOC020000029">
    <property type="protein sequence ID" value="CAH0047336.1"/>
    <property type="molecule type" value="Genomic_DNA"/>
</dbReference>
<keyword evidence="3" id="KW-0560">Oxidoreductase</keyword>
<feature type="compositionally biased region" description="Polar residues" evidence="7">
    <location>
        <begin position="129"/>
        <end position="142"/>
    </location>
</feature>
<evidence type="ECO:0000256" key="6">
    <source>
        <dbReference type="PIRSR" id="PIRSR000097-3"/>
    </source>
</evidence>
<dbReference type="PIRSF" id="PIRSF000097">
    <property type="entry name" value="AKR"/>
    <property type="match status" value="1"/>
</dbReference>
<dbReference type="SUPFAM" id="SSF51430">
    <property type="entry name" value="NAD(P)-linked oxidoreductase"/>
    <property type="match status" value="1"/>
</dbReference>
<proteinExistence type="inferred from homology"/>